<dbReference type="AlphaFoldDB" id="A0A9P0Z603"/>
<proteinExistence type="predicted"/>
<evidence type="ECO:0000256" key="2">
    <source>
        <dbReference type="SAM" id="Phobius"/>
    </source>
</evidence>
<evidence type="ECO:0000313" key="3">
    <source>
        <dbReference type="EMBL" id="CAH9088078.1"/>
    </source>
</evidence>
<comment type="caution">
    <text evidence="3">The sequence shown here is derived from an EMBL/GenBank/DDBJ whole genome shotgun (WGS) entry which is preliminary data.</text>
</comment>
<organism evidence="3 4">
    <name type="scientific">Cuscuta europaea</name>
    <name type="common">European dodder</name>
    <dbReference type="NCBI Taxonomy" id="41803"/>
    <lineage>
        <taxon>Eukaryota</taxon>
        <taxon>Viridiplantae</taxon>
        <taxon>Streptophyta</taxon>
        <taxon>Embryophyta</taxon>
        <taxon>Tracheophyta</taxon>
        <taxon>Spermatophyta</taxon>
        <taxon>Magnoliopsida</taxon>
        <taxon>eudicotyledons</taxon>
        <taxon>Gunneridae</taxon>
        <taxon>Pentapetalae</taxon>
        <taxon>asterids</taxon>
        <taxon>lamiids</taxon>
        <taxon>Solanales</taxon>
        <taxon>Convolvulaceae</taxon>
        <taxon>Cuscuteae</taxon>
        <taxon>Cuscuta</taxon>
        <taxon>Cuscuta subgen. Cuscuta</taxon>
    </lineage>
</organism>
<reference evidence="3" key="1">
    <citation type="submission" date="2022-07" db="EMBL/GenBank/DDBJ databases">
        <authorList>
            <person name="Macas J."/>
            <person name="Novak P."/>
            <person name="Neumann P."/>
        </authorList>
    </citation>
    <scope>NUCLEOTIDE SEQUENCE</scope>
</reference>
<feature type="transmembrane region" description="Helical" evidence="2">
    <location>
        <begin position="78"/>
        <end position="102"/>
    </location>
</feature>
<feature type="transmembrane region" description="Helical" evidence="2">
    <location>
        <begin position="157"/>
        <end position="177"/>
    </location>
</feature>
<name>A0A9P0Z603_CUSEU</name>
<keyword evidence="2" id="KW-0812">Transmembrane</keyword>
<dbReference type="EMBL" id="CAMAPE010000019">
    <property type="protein sequence ID" value="CAH9088078.1"/>
    <property type="molecule type" value="Genomic_DNA"/>
</dbReference>
<dbReference type="OrthoDB" id="1328701at2759"/>
<accession>A0A9P0Z603</accession>
<gene>
    <name evidence="3" type="ORF">CEURO_LOCUS10343</name>
</gene>
<keyword evidence="4" id="KW-1185">Reference proteome</keyword>
<feature type="compositionally biased region" description="Polar residues" evidence="1">
    <location>
        <begin position="1"/>
        <end position="11"/>
    </location>
</feature>
<dbReference type="Proteomes" id="UP001152484">
    <property type="component" value="Unassembled WGS sequence"/>
</dbReference>
<feature type="region of interest" description="Disordered" evidence="1">
    <location>
        <begin position="1"/>
        <end position="25"/>
    </location>
</feature>
<keyword evidence="2" id="KW-1133">Transmembrane helix</keyword>
<evidence type="ECO:0000313" key="4">
    <source>
        <dbReference type="Proteomes" id="UP001152484"/>
    </source>
</evidence>
<sequence>MKTNGSNQQVIGGQHEAKEESPGEKYVGREELHEIRIGQISIDNGGSIRVVPMIRPPPEPPPWVVRGARVRDSFRISYYYFVIWFLIIVLVVRSISLFGMLASFNFVKTLEPRTGDGELSLLVIGSSKLNLGSANLGASLEVADSKSGSSADGRLCVSLSVCTLLTFFLINISHPLLKKHLLSCILNTLVNLNESKVQGF</sequence>
<feature type="compositionally biased region" description="Basic and acidic residues" evidence="1">
    <location>
        <begin position="15"/>
        <end position="25"/>
    </location>
</feature>
<protein>
    <submittedName>
        <fullName evidence="3">Uncharacterized protein</fullName>
    </submittedName>
</protein>
<evidence type="ECO:0000256" key="1">
    <source>
        <dbReference type="SAM" id="MobiDB-lite"/>
    </source>
</evidence>
<keyword evidence="2" id="KW-0472">Membrane</keyword>